<proteinExistence type="predicted"/>
<protein>
    <submittedName>
        <fullName evidence="1">Uncharacterized protein</fullName>
    </submittedName>
</protein>
<name>A0ABD2NMT1_9CUCU</name>
<gene>
    <name evidence="1" type="ORF">HHI36_017375</name>
</gene>
<keyword evidence="2" id="KW-1185">Reference proteome</keyword>
<evidence type="ECO:0000313" key="2">
    <source>
        <dbReference type="Proteomes" id="UP001516400"/>
    </source>
</evidence>
<comment type="caution">
    <text evidence="1">The sequence shown here is derived from an EMBL/GenBank/DDBJ whole genome shotgun (WGS) entry which is preliminary data.</text>
</comment>
<accession>A0ABD2NMT1</accession>
<reference evidence="1 2" key="1">
    <citation type="journal article" date="2021" name="BMC Biol.">
        <title>Horizontally acquired antibacterial genes associated with adaptive radiation of ladybird beetles.</title>
        <authorList>
            <person name="Li H.S."/>
            <person name="Tang X.F."/>
            <person name="Huang Y.H."/>
            <person name="Xu Z.Y."/>
            <person name="Chen M.L."/>
            <person name="Du X.Y."/>
            <person name="Qiu B.Y."/>
            <person name="Chen P.T."/>
            <person name="Zhang W."/>
            <person name="Slipinski A."/>
            <person name="Escalona H.E."/>
            <person name="Waterhouse R.M."/>
            <person name="Zwick A."/>
            <person name="Pang H."/>
        </authorList>
    </citation>
    <scope>NUCLEOTIDE SEQUENCE [LARGE SCALE GENOMIC DNA]</scope>
    <source>
        <strain evidence="1">SYSU2018</strain>
    </source>
</reference>
<dbReference type="Proteomes" id="UP001516400">
    <property type="component" value="Unassembled WGS sequence"/>
</dbReference>
<sequence length="137" mass="15993">MNNDLKALIVKRGVLKGVATRFKNFLDSVEEESTSSTRIEDRLKRFGTSLDRFRDIHYQILLIENNDIHAAEYESFENSYFDHVDNAKNLIKKVTPTASVPHMQNHQNQPSKINFPQIKLPEFNFIFRTVNIPIFLL</sequence>
<organism evidence="1 2">
    <name type="scientific">Cryptolaemus montrouzieri</name>
    <dbReference type="NCBI Taxonomy" id="559131"/>
    <lineage>
        <taxon>Eukaryota</taxon>
        <taxon>Metazoa</taxon>
        <taxon>Ecdysozoa</taxon>
        <taxon>Arthropoda</taxon>
        <taxon>Hexapoda</taxon>
        <taxon>Insecta</taxon>
        <taxon>Pterygota</taxon>
        <taxon>Neoptera</taxon>
        <taxon>Endopterygota</taxon>
        <taxon>Coleoptera</taxon>
        <taxon>Polyphaga</taxon>
        <taxon>Cucujiformia</taxon>
        <taxon>Coccinelloidea</taxon>
        <taxon>Coccinellidae</taxon>
        <taxon>Scymninae</taxon>
        <taxon>Scymnini</taxon>
        <taxon>Cryptolaemus</taxon>
    </lineage>
</organism>
<evidence type="ECO:0000313" key="1">
    <source>
        <dbReference type="EMBL" id="KAL3279869.1"/>
    </source>
</evidence>
<dbReference type="EMBL" id="JABFTP020000124">
    <property type="protein sequence ID" value="KAL3279869.1"/>
    <property type="molecule type" value="Genomic_DNA"/>
</dbReference>
<dbReference type="AlphaFoldDB" id="A0ABD2NMT1"/>